<reference evidence="3 4" key="1">
    <citation type="submission" date="2022-10" db="EMBL/GenBank/DDBJ databases">
        <title>The complete genomes of actinobacterial strains from the NBC collection.</title>
        <authorList>
            <person name="Joergensen T.S."/>
            <person name="Alvarez Arevalo M."/>
            <person name="Sterndorff E.B."/>
            <person name="Faurdal D."/>
            <person name="Vuksanovic O."/>
            <person name="Mourched A.-S."/>
            <person name="Charusanti P."/>
            <person name="Shaw S."/>
            <person name="Blin K."/>
            <person name="Weber T."/>
        </authorList>
    </citation>
    <scope>NUCLEOTIDE SEQUENCE [LARGE SCALE GENOMIC DNA]</scope>
    <source>
        <strain evidence="3 4">NBC_00319</strain>
    </source>
</reference>
<dbReference type="SUPFAM" id="SSF81995">
    <property type="entry name" value="beta-sandwich domain of Sec23/24"/>
    <property type="match status" value="1"/>
</dbReference>
<evidence type="ECO:0000313" key="4">
    <source>
        <dbReference type="Proteomes" id="UP001432128"/>
    </source>
</evidence>
<keyword evidence="4" id="KW-1185">Reference proteome</keyword>
<feature type="compositionally biased region" description="Pro residues" evidence="1">
    <location>
        <begin position="17"/>
        <end position="72"/>
    </location>
</feature>
<sequence>MTGPEDSTPPGWTPADGGPPVPPPPHDPVPHDPPPYHPPPRYPPVGAPNPAPQMPYYPPPGQPTPFPAAPGPYGPGVPSAAMGYGMNPYGTPPPRRSRLKWVLLAVGVIIALIGAIVVAAAVLTRDTITRIDDVSVGSCITVTGEKNDATPKKTSCDAQSFSFIVAQKTDSEFSVCGDPLDAQLTQDDRGKLCLVPNLRTGKCYVFPTANGSIVDFAEISCATASPNAGNLAIKVVDRIESASVNVCTQGTPLQFTRPTPLTYCASLLTPQ</sequence>
<name>A0AAU4K0R4_9NOCA</name>
<keyword evidence="2" id="KW-1133">Transmembrane helix</keyword>
<dbReference type="RefSeq" id="WP_328857129.1">
    <property type="nucleotide sequence ID" value="NZ_CP108021.1"/>
</dbReference>
<evidence type="ECO:0000313" key="3">
    <source>
        <dbReference type="EMBL" id="WUM19660.1"/>
    </source>
</evidence>
<keyword evidence="2" id="KW-0472">Membrane</keyword>
<feature type="region of interest" description="Disordered" evidence="1">
    <location>
        <begin position="1"/>
        <end position="72"/>
    </location>
</feature>
<gene>
    <name evidence="3" type="ORF">OG579_18465</name>
</gene>
<evidence type="ECO:0000256" key="2">
    <source>
        <dbReference type="SAM" id="Phobius"/>
    </source>
</evidence>
<dbReference type="Proteomes" id="UP001432128">
    <property type="component" value="Chromosome"/>
</dbReference>
<accession>A0AAU4K0R4</accession>
<dbReference type="KEGG" id="whr:OG579_18465"/>
<dbReference type="EMBL" id="CP108021">
    <property type="protein sequence ID" value="WUM19660.1"/>
    <property type="molecule type" value="Genomic_DNA"/>
</dbReference>
<dbReference type="AlphaFoldDB" id="A0AAU4K0R4"/>
<organism evidence="3 4">
    <name type="scientific">Williamsia herbipolensis</name>
    <dbReference type="NCBI Taxonomy" id="1603258"/>
    <lineage>
        <taxon>Bacteria</taxon>
        <taxon>Bacillati</taxon>
        <taxon>Actinomycetota</taxon>
        <taxon>Actinomycetes</taxon>
        <taxon>Mycobacteriales</taxon>
        <taxon>Nocardiaceae</taxon>
        <taxon>Williamsia</taxon>
    </lineage>
</organism>
<protein>
    <submittedName>
        <fullName evidence="3">Uncharacterized protein</fullName>
    </submittedName>
</protein>
<proteinExistence type="predicted"/>
<keyword evidence="2" id="KW-0812">Transmembrane</keyword>
<feature type="transmembrane region" description="Helical" evidence="2">
    <location>
        <begin position="101"/>
        <end position="123"/>
    </location>
</feature>
<evidence type="ECO:0000256" key="1">
    <source>
        <dbReference type="SAM" id="MobiDB-lite"/>
    </source>
</evidence>